<protein>
    <recommendedName>
        <fullName evidence="3">YlbE-like protein</fullName>
    </recommendedName>
</protein>
<evidence type="ECO:0008006" key="3">
    <source>
        <dbReference type="Google" id="ProtNLM"/>
    </source>
</evidence>
<dbReference type="InterPro" id="IPR025613">
    <property type="entry name" value="YlbE"/>
</dbReference>
<name>A0A1J6WVW5_9BACI</name>
<sequence length="80" mass="9634">MRGDIIEYIHSNEELKLFLREKPEWYRRLSRNPNELEKFEIASINHFQKTIPHRVQKFSNGVQMASMMISMFQSMNESSQ</sequence>
<dbReference type="EMBL" id="MINN01000074">
    <property type="protein sequence ID" value="OIU72339.1"/>
    <property type="molecule type" value="Genomic_DNA"/>
</dbReference>
<dbReference type="OrthoDB" id="1646085at2"/>
<dbReference type="AlphaFoldDB" id="A0A1J6WVW5"/>
<proteinExistence type="predicted"/>
<gene>
    <name evidence="1" type="ORF">BHE18_06845</name>
</gene>
<organism evidence="1 2">
    <name type="scientific">Rossellomorea aquimaris</name>
    <dbReference type="NCBI Taxonomy" id="189382"/>
    <lineage>
        <taxon>Bacteria</taxon>
        <taxon>Bacillati</taxon>
        <taxon>Bacillota</taxon>
        <taxon>Bacilli</taxon>
        <taxon>Bacillales</taxon>
        <taxon>Bacillaceae</taxon>
        <taxon>Rossellomorea</taxon>
    </lineage>
</organism>
<keyword evidence="2" id="KW-1185">Reference proteome</keyword>
<evidence type="ECO:0000313" key="2">
    <source>
        <dbReference type="Proteomes" id="UP000182062"/>
    </source>
</evidence>
<dbReference type="Pfam" id="PF14003">
    <property type="entry name" value="YlbE"/>
    <property type="match status" value="1"/>
</dbReference>
<evidence type="ECO:0000313" key="1">
    <source>
        <dbReference type="EMBL" id="OIU72339.1"/>
    </source>
</evidence>
<reference evidence="1 2" key="1">
    <citation type="submission" date="2016-09" db="EMBL/GenBank/DDBJ databases">
        <title>Bacillus aquimaris SAMM genome sequence reveals colonization and biosurfactant production capacities.</title>
        <authorList>
            <person name="Waghmode S.R."/>
            <person name="Suryavanshi M.V."/>
        </authorList>
    </citation>
    <scope>NUCLEOTIDE SEQUENCE [LARGE SCALE GENOMIC DNA]</scope>
    <source>
        <strain evidence="1 2">SAMM</strain>
    </source>
</reference>
<dbReference type="RefSeq" id="WP_071617988.1">
    <property type="nucleotide sequence ID" value="NZ_MINN01000074.1"/>
</dbReference>
<accession>A0A1J6WVW5</accession>
<comment type="caution">
    <text evidence="1">The sequence shown here is derived from an EMBL/GenBank/DDBJ whole genome shotgun (WGS) entry which is preliminary data.</text>
</comment>
<dbReference type="Proteomes" id="UP000182062">
    <property type="component" value="Unassembled WGS sequence"/>
</dbReference>